<evidence type="ECO:0000313" key="4">
    <source>
        <dbReference type="Proteomes" id="UP001299608"/>
    </source>
</evidence>
<evidence type="ECO:0000313" key="3">
    <source>
        <dbReference type="Proteomes" id="UP000669239"/>
    </source>
</evidence>
<name>A0AAW5BYP2_9FIRM</name>
<dbReference type="GO" id="GO:0006281">
    <property type="term" value="P:DNA repair"/>
    <property type="evidence" value="ECO:0007669"/>
    <property type="project" value="TreeGrafter"/>
</dbReference>
<reference evidence="2" key="2">
    <citation type="submission" date="2020-02" db="EMBL/GenBank/DDBJ databases">
        <authorList>
            <person name="Littmann E."/>
            <person name="Sorbara M."/>
        </authorList>
    </citation>
    <scope>NUCLEOTIDE SEQUENCE</scope>
    <source>
        <strain evidence="2">MSK.1.17</strain>
    </source>
</reference>
<dbReference type="RefSeq" id="WP_165640752.1">
    <property type="nucleotide sequence ID" value="NZ_JAAITT010000086.1"/>
</dbReference>
<dbReference type="GO" id="GO:0005829">
    <property type="term" value="C:cytosol"/>
    <property type="evidence" value="ECO:0007669"/>
    <property type="project" value="TreeGrafter"/>
</dbReference>
<evidence type="ECO:0000313" key="2">
    <source>
        <dbReference type="EMBL" id="NSJ52616.1"/>
    </source>
</evidence>
<dbReference type="Proteomes" id="UP000669239">
    <property type="component" value="Unassembled WGS sequence"/>
</dbReference>
<dbReference type="EMBL" id="JAAITT010000086">
    <property type="protein sequence ID" value="NSJ52616.1"/>
    <property type="molecule type" value="Genomic_DNA"/>
</dbReference>
<dbReference type="SFLD" id="SFLDS00003">
    <property type="entry name" value="Haloacid_Dehalogenase"/>
    <property type="match status" value="1"/>
</dbReference>
<accession>A0AAW5BYP2</accession>
<dbReference type="SUPFAM" id="SSF56784">
    <property type="entry name" value="HAD-like"/>
    <property type="match status" value="1"/>
</dbReference>
<dbReference type="Proteomes" id="UP001299608">
    <property type="component" value="Unassembled WGS sequence"/>
</dbReference>
<dbReference type="InterPro" id="IPR023198">
    <property type="entry name" value="PGP-like_dom2"/>
</dbReference>
<dbReference type="InterPro" id="IPR023214">
    <property type="entry name" value="HAD_sf"/>
</dbReference>
<sequence>MYDYIFLDLDGTILEGKYKHYKCYTDTVNILEGIPLDINIYWEMKRKRVSLDKILEYSDLRGDKETFLKIWKQRIEKAEYLMLDYLKPNIEVTLSRLKKDTKKLWLVTNRFEESSLDRQLEKFGIKHNFDKIICTKSSEVDSKFQILSKLEYNKAILIGDTEADRRTAEMLNIEFVGISNGLRTPDVFNGTDSYEELYLVKLGGGLDE</sequence>
<dbReference type="Gene3D" id="1.10.150.240">
    <property type="entry name" value="Putative phosphatase, domain 2"/>
    <property type="match status" value="1"/>
</dbReference>
<keyword evidence="3" id="KW-1185">Reference proteome</keyword>
<dbReference type="GO" id="GO:0008967">
    <property type="term" value="F:phosphoglycolate phosphatase activity"/>
    <property type="evidence" value="ECO:0007669"/>
    <property type="project" value="TreeGrafter"/>
</dbReference>
<organism evidence="1 4">
    <name type="scientific">Enterocloster aldenensis</name>
    <dbReference type="NCBI Taxonomy" id="358742"/>
    <lineage>
        <taxon>Bacteria</taxon>
        <taxon>Bacillati</taxon>
        <taxon>Bacillota</taxon>
        <taxon>Clostridia</taxon>
        <taxon>Lachnospirales</taxon>
        <taxon>Lachnospiraceae</taxon>
        <taxon>Enterocloster</taxon>
    </lineage>
</organism>
<dbReference type="PANTHER" id="PTHR43434:SF1">
    <property type="entry name" value="PHOSPHOGLYCOLATE PHOSPHATASE"/>
    <property type="match status" value="1"/>
</dbReference>
<dbReference type="AlphaFoldDB" id="A0AAW5BYP2"/>
<dbReference type="CDD" id="cd01427">
    <property type="entry name" value="HAD_like"/>
    <property type="match status" value="1"/>
</dbReference>
<evidence type="ECO:0000313" key="1">
    <source>
        <dbReference type="EMBL" id="MCG4744968.1"/>
    </source>
</evidence>
<keyword evidence="1" id="KW-0378">Hydrolase</keyword>
<dbReference type="Gene3D" id="3.40.50.1000">
    <property type="entry name" value="HAD superfamily/HAD-like"/>
    <property type="match status" value="1"/>
</dbReference>
<dbReference type="InterPro" id="IPR050155">
    <property type="entry name" value="HAD-like_hydrolase_sf"/>
</dbReference>
<dbReference type="InterPro" id="IPR041492">
    <property type="entry name" value="HAD_2"/>
</dbReference>
<reference evidence="2 3" key="1">
    <citation type="journal article" date="2020" name="Cell Host Microbe">
        <title>Functional and Genomic Variation between Human-Derived Isolates of Lachnospiraceae Reveals Inter- and Intra-Species Diversity.</title>
        <authorList>
            <person name="Sorbara M.T."/>
            <person name="Littmann E.R."/>
            <person name="Fontana E."/>
            <person name="Moody T.U."/>
            <person name="Kohout C.E."/>
            <person name="Gjonbalaj M."/>
            <person name="Eaton V."/>
            <person name="Seok R."/>
            <person name="Leiner I.M."/>
            <person name="Pamer E.G."/>
        </authorList>
    </citation>
    <scope>NUCLEOTIDE SEQUENCE [LARGE SCALE GENOMIC DNA]</scope>
    <source>
        <strain evidence="2 3">MSK.1.17</strain>
    </source>
</reference>
<dbReference type="SFLD" id="SFLDG01129">
    <property type="entry name" value="C1.5:_HAD__Beta-PGM__Phosphata"/>
    <property type="match status" value="1"/>
</dbReference>
<protein>
    <submittedName>
        <fullName evidence="1">HAD family hydrolase</fullName>
    </submittedName>
</protein>
<dbReference type="InterPro" id="IPR036412">
    <property type="entry name" value="HAD-like_sf"/>
</dbReference>
<dbReference type="Pfam" id="PF13419">
    <property type="entry name" value="HAD_2"/>
    <property type="match status" value="1"/>
</dbReference>
<proteinExistence type="predicted"/>
<gene>
    <name evidence="2" type="ORF">G5B36_28670</name>
    <name evidence="1" type="ORF">L0N08_06040</name>
</gene>
<reference evidence="1" key="3">
    <citation type="submission" date="2022-01" db="EMBL/GenBank/DDBJ databases">
        <title>Collection of gut derived symbiotic bacterial strains cultured from healthy donors.</title>
        <authorList>
            <person name="Lin H."/>
            <person name="Kohout C."/>
            <person name="Waligurski E."/>
            <person name="Pamer E.G."/>
        </authorList>
    </citation>
    <scope>NUCLEOTIDE SEQUENCE</scope>
    <source>
        <strain evidence="1">DFI.6.55</strain>
    </source>
</reference>
<dbReference type="EMBL" id="JAKNGE010000006">
    <property type="protein sequence ID" value="MCG4744968.1"/>
    <property type="molecule type" value="Genomic_DNA"/>
</dbReference>
<comment type="caution">
    <text evidence="1">The sequence shown here is derived from an EMBL/GenBank/DDBJ whole genome shotgun (WGS) entry which is preliminary data.</text>
</comment>
<dbReference type="PANTHER" id="PTHR43434">
    <property type="entry name" value="PHOSPHOGLYCOLATE PHOSPHATASE"/>
    <property type="match status" value="1"/>
</dbReference>